<sequence>MIAFFLLLLQERTFLSQGQDTYFLLYLFLFLPPLRQRDLNLLSNSGRKSERELLKVLKARFEYKWASSSSLFCLCPSELLQRLHSAFLVFLLGKPSNKKWDNIYTHIHIHVRSSRIVILLQKL</sequence>
<proteinExistence type="predicted"/>
<dbReference type="Proteomes" id="UP001177670">
    <property type="component" value="Unassembled WGS sequence"/>
</dbReference>
<dbReference type="AlphaFoldDB" id="A0AA40FQB0"/>
<reference evidence="2" key="1">
    <citation type="submission" date="2021-10" db="EMBL/GenBank/DDBJ databases">
        <title>Melipona bicolor Genome sequencing and assembly.</title>
        <authorList>
            <person name="Araujo N.S."/>
            <person name="Arias M.C."/>
        </authorList>
    </citation>
    <scope>NUCLEOTIDE SEQUENCE</scope>
    <source>
        <strain evidence="2">USP_2M_L1-L4_2017</strain>
        <tissue evidence="2">Whole body</tissue>
    </source>
</reference>
<accession>A0AA40FQB0</accession>
<evidence type="ECO:0000313" key="3">
    <source>
        <dbReference type="Proteomes" id="UP001177670"/>
    </source>
</evidence>
<dbReference type="EMBL" id="JAHYIQ010000020">
    <property type="protein sequence ID" value="KAK1123377.1"/>
    <property type="molecule type" value="Genomic_DNA"/>
</dbReference>
<evidence type="ECO:0008006" key="4">
    <source>
        <dbReference type="Google" id="ProtNLM"/>
    </source>
</evidence>
<comment type="caution">
    <text evidence="2">The sequence shown here is derived from an EMBL/GenBank/DDBJ whole genome shotgun (WGS) entry which is preliminary data.</text>
</comment>
<gene>
    <name evidence="2" type="ORF">K0M31_008089</name>
</gene>
<protein>
    <recommendedName>
        <fullName evidence="4">Maturase K</fullName>
    </recommendedName>
</protein>
<organism evidence="2 3">
    <name type="scientific">Melipona bicolor</name>
    <dbReference type="NCBI Taxonomy" id="60889"/>
    <lineage>
        <taxon>Eukaryota</taxon>
        <taxon>Metazoa</taxon>
        <taxon>Ecdysozoa</taxon>
        <taxon>Arthropoda</taxon>
        <taxon>Hexapoda</taxon>
        <taxon>Insecta</taxon>
        <taxon>Pterygota</taxon>
        <taxon>Neoptera</taxon>
        <taxon>Endopterygota</taxon>
        <taxon>Hymenoptera</taxon>
        <taxon>Apocrita</taxon>
        <taxon>Aculeata</taxon>
        <taxon>Apoidea</taxon>
        <taxon>Anthophila</taxon>
        <taxon>Apidae</taxon>
        <taxon>Melipona</taxon>
    </lineage>
</organism>
<keyword evidence="1" id="KW-0732">Signal</keyword>
<feature type="signal peptide" evidence="1">
    <location>
        <begin position="1"/>
        <end position="18"/>
    </location>
</feature>
<evidence type="ECO:0000313" key="2">
    <source>
        <dbReference type="EMBL" id="KAK1123377.1"/>
    </source>
</evidence>
<evidence type="ECO:0000256" key="1">
    <source>
        <dbReference type="SAM" id="SignalP"/>
    </source>
</evidence>
<name>A0AA40FQB0_9HYME</name>
<feature type="chain" id="PRO_5041411022" description="Maturase K" evidence="1">
    <location>
        <begin position="19"/>
        <end position="123"/>
    </location>
</feature>
<keyword evidence="3" id="KW-1185">Reference proteome</keyword>